<keyword evidence="1" id="KW-0472">Membrane</keyword>
<dbReference type="Proteomes" id="UP000095287">
    <property type="component" value="Unplaced"/>
</dbReference>
<name>A0A1I8A7U0_9BILA</name>
<dbReference type="WBParaSite" id="L893_g33728.t1">
    <property type="protein sequence ID" value="L893_g33728.t1"/>
    <property type="gene ID" value="L893_g33728"/>
</dbReference>
<dbReference type="Pfam" id="PF21525">
    <property type="entry name" value="Nlp36"/>
    <property type="match status" value="1"/>
</dbReference>
<protein>
    <submittedName>
        <fullName evidence="3">Col_cuticle_N domain-containing protein</fullName>
    </submittedName>
</protein>
<reference evidence="3" key="1">
    <citation type="submission" date="2016-11" db="UniProtKB">
        <authorList>
            <consortium name="WormBaseParasite"/>
        </authorList>
    </citation>
    <scope>IDENTIFICATION</scope>
</reference>
<evidence type="ECO:0000313" key="2">
    <source>
        <dbReference type="Proteomes" id="UP000095287"/>
    </source>
</evidence>
<keyword evidence="1" id="KW-0812">Transmembrane</keyword>
<evidence type="ECO:0000256" key="1">
    <source>
        <dbReference type="SAM" id="Phobius"/>
    </source>
</evidence>
<sequence length="142" mass="15967">MMLTRAKVCLQSKSPSHNFKRSSRVRAMPKQDFDLIDMMGPLVAAAIFIVCLFLLSVCINFTCIKEDDDRTVYEKVALAVLPHLMSLSVWFALEHQTRSAHPAKTSPREGEAASRPPEKCAPRCHRLVNTPFIIIVMAINDL</sequence>
<feature type="transmembrane region" description="Helical" evidence="1">
    <location>
        <begin position="42"/>
        <end position="64"/>
    </location>
</feature>
<proteinExistence type="predicted"/>
<evidence type="ECO:0000313" key="3">
    <source>
        <dbReference type="WBParaSite" id="L893_g33728.t1"/>
    </source>
</evidence>
<keyword evidence="2" id="KW-1185">Reference proteome</keyword>
<keyword evidence="1" id="KW-1133">Transmembrane helix</keyword>
<accession>A0A1I8A7U0</accession>
<dbReference type="AlphaFoldDB" id="A0A1I8A7U0"/>
<organism evidence="2 3">
    <name type="scientific">Steinernema glaseri</name>
    <dbReference type="NCBI Taxonomy" id="37863"/>
    <lineage>
        <taxon>Eukaryota</taxon>
        <taxon>Metazoa</taxon>
        <taxon>Ecdysozoa</taxon>
        <taxon>Nematoda</taxon>
        <taxon>Chromadorea</taxon>
        <taxon>Rhabditida</taxon>
        <taxon>Tylenchina</taxon>
        <taxon>Panagrolaimomorpha</taxon>
        <taxon>Strongyloidoidea</taxon>
        <taxon>Steinernematidae</taxon>
        <taxon>Steinernema</taxon>
    </lineage>
</organism>